<name>A0ACC0LA32_RHOML</name>
<comment type="caution">
    <text evidence="1">The sequence shown here is derived from an EMBL/GenBank/DDBJ whole genome shotgun (WGS) entry which is preliminary data.</text>
</comment>
<organism evidence="1 2">
    <name type="scientific">Rhododendron molle</name>
    <name type="common">Chinese azalea</name>
    <name type="synonym">Azalea mollis</name>
    <dbReference type="NCBI Taxonomy" id="49168"/>
    <lineage>
        <taxon>Eukaryota</taxon>
        <taxon>Viridiplantae</taxon>
        <taxon>Streptophyta</taxon>
        <taxon>Embryophyta</taxon>
        <taxon>Tracheophyta</taxon>
        <taxon>Spermatophyta</taxon>
        <taxon>Magnoliopsida</taxon>
        <taxon>eudicotyledons</taxon>
        <taxon>Gunneridae</taxon>
        <taxon>Pentapetalae</taxon>
        <taxon>asterids</taxon>
        <taxon>Ericales</taxon>
        <taxon>Ericaceae</taxon>
        <taxon>Ericoideae</taxon>
        <taxon>Rhodoreae</taxon>
        <taxon>Rhododendron</taxon>
    </lineage>
</organism>
<dbReference type="Proteomes" id="UP001062846">
    <property type="component" value="Chromosome 13"/>
</dbReference>
<dbReference type="EMBL" id="CM046400">
    <property type="protein sequence ID" value="KAI8525633.1"/>
    <property type="molecule type" value="Genomic_DNA"/>
</dbReference>
<evidence type="ECO:0000313" key="2">
    <source>
        <dbReference type="Proteomes" id="UP001062846"/>
    </source>
</evidence>
<sequence length="73" mass="8063">MDSISLGLVIASTYNVVLHTFDMIASSCLIHMPLSSHSVPLATHTHIAIGRVNGNHFVQIFLYHHYPVPTIII</sequence>
<evidence type="ECO:0000313" key="1">
    <source>
        <dbReference type="EMBL" id="KAI8525633.1"/>
    </source>
</evidence>
<keyword evidence="2" id="KW-1185">Reference proteome</keyword>
<accession>A0ACC0LA32</accession>
<protein>
    <submittedName>
        <fullName evidence="1">Uncharacterized protein</fullName>
    </submittedName>
</protein>
<gene>
    <name evidence="1" type="ORF">RHMOL_Rhmol13G0245700</name>
</gene>
<proteinExistence type="predicted"/>
<reference evidence="1" key="1">
    <citation type="submission" date="2022-02" db="EMBL/GenBank/DDBJ databases">
        <title>Plant Genome Project.</title>
        <authorList>
            <person name="Zhang R.-G."/>
        </authorList>
    </citation>
    <scope>NUCLEOTIDE SEQUENCE</scope>
    <source>
        <strain evidence="1">AT1</strain>
    </source>
</reference>